<gene>
    <name evidence="2" type="ORF">MNR06_10400</name>
</gene>
<feature type="chain" id="PRO_5045778639" evidence="1">
    <location>
        <begin position="22"/>
        <end position="208"/>
    </location>
</feature>
<reference evidence="2" key="1">
    <citation type="submission" date="2022-03" db="EMBL/GenBank/DDBJ databases">
        <title>Genome Identification and Characterization of new species Bdellovibrio reynosense LBG001 sp. nov. from a Mexico soil sample.</title>
        <authorList>
            <person name="Camilli A."/>
            <person name="Ajao Y."/>
            <person name="Guo X."/>
        </authorList>
    </citation>
    <scope>NUCLEOTIDE SEQUENCE</scope>
    <source>
        <strain evidence="2">LBG001</strain>
    </source>
</reference>
<evidence type="ECO:0000313" key="3">
    <source>
        <dbReference type="Proteomes" id="UP000830116"/>
    </source>
</evidence>
<evidence type="ECO:0000256" key="1">
    <source>
        <dbReference type="SAM" id="SignalP"/>
    </source>
</evidence>
<dbReference type="EMBL" id="CP093442">
    <property type="protein sequence ID" value="UOF00111.1"/>
    <property type="molecule type" value="Genomic_DNA"/>
</dbReference>
<keyword evidence="3" id="KW-1185">Reference proteome</keyword>
<feature type="signal peptide" evidence="1">
    <location>
        <begin position="1"/>
        <end position="21"/>
    </location>
</feature>
<dbReference type="RefSeq" id="WP_243535758.1">
    <property type="nucleotide sequence ID" value="NZ_CP093442.1"/>
</dbReference>
<dbReference type="Proteomes" id="UP000830116">
    <property type="component" value="Chromosome"/>
</dbReference>
<evidence type="ECO:0000313" key="2">
    <source>
        <dbReference type="EMBL" id="UOF00111.1"/>
    </source>
</evidence>
<organism evidence="2 3">
    <name type="scientific">Bdellovibrio reynosensis</name>
    <dbReference type="NCBI Taxonomy" id="2835041"/>
    <lineage>
        <taxon>Bacteria</taxon>
        <taxon>Pseudomonadati</taxon>
        <taxon>Bdellovibrionota</taxon>
        <taxon>Bdellovibrionia</taxon>
        <taxon>Bdellovibrionales</taxon>
        <taxon>Pseudobdellovibrionaceae</taxon>
        <taxon>Bdellovibrio</taxon>
    </lineage>
</organism>
<accession>A0ABY4C578</accession>
<proteinExistence type="predicted"/>
<name>A0ABY4C578_9BACT</name>
<protein>
    <submittedName>
        <fullName evidence="2">Uncharacterized protein</fullName>
    </submittedName>
</protein>
<sequence length="208" mass="23044">MKKLISFVFILVLLFQSVSSANFSDEGMSRETLVDSLKKNTSLNQEQIDQLILSLQQAFKVEPGEKIPVRGYLYAAGMNGALLFDHDVWLFDAVLSIPGVSEPVKVPELFLCDFHNGGLKFEVAYKWMFSFIPSGVTVNELHGALYGRGLGLVAEAFLGLEGSWLPAKNRPHDLFHIAIKLGFGGGVVFPKMEFKLRNITGNASTVRY</sequence>
<keyword evidence="1" id="KW-0732">Signal</keyword>